<sequence length="389" mass="41355">MTRLHHSAQTTLPADGTTGTLIGRVWRADQDGPSVVRIDDDGVYDISRSFPLVSVLCEENDPAAAARQVKGERLGSLDDILAGGAQGGAGLSFLAPIDLQAIKAAGVTFILSLLERVIEEQARGEPARADAIRADILASVGRDLSGLKPGSPEAAALKKTLMARGAWSQYLEVGIGPDAEIFTKAQPMSAVGTGADIGIHPGSSWNNPEPEVVLIVNSRGVLVGASLGNDVNLRDVEGRSALLLGRSKDNNASTAIGPFVRLIDHSFSLQDIRRAHVELVVEGEDGFRLTGSSTMTAIARDPLDLVSQTIGPHHQYPDGFVLFCGTMFAPIEDRDHRGEGFTHKTNDIVTIRSSKLGSLVNRVRPTDDAPPWRFGTAALIRNLSARGLI</sequence>
<dbReference type="EMBL" id="LWDL01000027">
    <property type="protein sequence ID" value="OQW50060.1"/>
    <property type="molecule type" value="Genomic_DNA"/>
</dbReference>
<comment type="caution">
    <text evidence="4">The sequence shown here is derived from an EMBL/GenBank/DDBJ whole genome shotgun (WGS) entry which is preliminary data.</text>
</comment>
<dbReference type="Gene3D" id="3.90.850.10">
    <property type="entry name" value="Fumarylacetoacetase-like, C-terminal domain"/>
    <property type="match status" value="1"/>
</dbReference>
<dbReference type="InterPro" id="IPR036663">
    <property type="entry name" value="Fumarylacetoacetase_C_sf"/>
</dbReference>
<dbReference type="Pfam" id="PF01557">
    <property type="entry name" value="FAA_hydrolase"/>
    <property type="match status" value="1"/>
</dbReference>
<dbReference type="GO" id="GO:0046872">
    <property type="term" value="F:metal ion binding"/>
    <property type="evidence" value="ECO:0007669"/>
    <property type="project" value="UniProtKB-KW"/>
</dbReference>
<evidence type="ECO:0000259" key="3">
    <source>
        <dbReference type="Pfam" id="PF01557"/>
    </source>
</evidence>
<keyword evidence="2" id="KW-0479">Metal-binding</keyword>
<accession>A0A1W9HRG9</accession>
<name>A0A1W9HRG9_9HYPH</name>
<proteinExistence type="inferred from homology"/>
<evidence type="ECO:0000313" key="4">
    <source>
        <dbReference type="EMBL" id="OQW50060.1"/>
    </source>
</evidence>
<gene>
    <name evidence="4" type="ORF">A4S15_01135</name>
</gene>
<comment type="similarity">
    <text evidence="1">Belongs to the FAH family.</text>
</comment>
<dbReference type="GO" id="GO:0044281">
    <property type="term" value="P:small molecule metabolic process"/>
    <property type="evidence" value="ECO:0007669"/>
    <property type="project" value="UniProtKB-ARBA"/>
</dbReference>
<dbReference type="Proteomes" id="UP000192872">
    <property type="component" value="Unassembled WGS sequence"/>
</dbReference>
<dbReference type="GO" id="GO:0016787">
    <property type="term" value="F:hydrolase activity"/>
    <property type="evidence" value="ECO:0007669"/>
    <property type="project" value="UniProtKB-KW"/>
</dbReference>
<dbReference type="STRING" id="1827387.A4S15_01135"/>
<dbReference type="PANTHER" id="PTHR42796:SF7">
    <property type="entry name" value="2-DEHYDRO-3-DEOXY-D-ARABINONATE DEHYDRATASE"/>
    <property type="match status" value="1"/>
</dbReference>
<evidence type="ECO:0000313" key="5">
    <source>
        <dbReference type="Proteomes" id="UP000192872"/>
    </source>
</evidence>
<evidence type="ECO:0000256" key="2">
    <source>
        <dbReference type="ARBA" id="ARBA00022723"/>
    </source>
</evidence>
<dbReference type="InterPro" id="IPR011234">
    <property type="entry name" value="Fumarylacetoacetase-like_C"/>
</dbReference>
<keyword evidence="4" id="KW-0378">Hydrolase</keyword>
<dbReference type="InterPro" id="IPR051121">
    <property type="entry name" value="FAH"/>
</dbReference>
<feature type="domain" description="Fumarylacetoacetase-like C-terminal" evidence="3">
    <location>
        <begin position="180"/>
        <end position="364"/>
    </location>
</feature>
<dbReference type="PANTHER" id="PTHR42796">
    <property type="entry name" value="FUMARYLACETOACETATE HYDROLASE DOMAIN-CONTAINING PROTEIN 2A-RELATED"/>
    <property type="match status" value="1"/>
</dbReference>
<organism evidence="4 5">
    <name type="scientific">Candidatus Raskinella chloraquaticus</name>
    <dbReference type="NCBI Taxonomy" id="1951219"/>
    <lineage>
        <taxon>Bacteria</taxon>
        <taxon>Pseudomonadati</taxon>
        <taxon>Pseudomonadota</taxon>
        <taxon>Alphaproteobacteria</taxon>
        <taxon>Hyphomicrobiales</taxon>
        <taxon>Phreatobacteraceae</taxon>
        <taxon>Candidatus Raskinella</taxon>
    </lineage>
</organism>
<dbReference type="AlphaFoldDB" id="A0A1W9HRG9"/>
<reference evidence="4 5" key="1">
    <citation type="journal article" date="2017" name="Water Res.">
        <title>Comammox in drinking water systems.</title>
        <authorList>
            <person name="Wang Y."/>
            <person name="Ma L."/>
            <person name="Mao Y."/>
            <person name="Jiang X."/>
            <person name="Xia Y."/>
            <person name="Yu K."/>
            <person name="Li B."/>
            <person name="Zhang T."/>
        </authorList>
    </citation>
    <scope>NUCLEOTIDE SEQUENCE [LARGE SCALE GENOMIC DNA]</scope>
    <source>
        <strain evidence="4">SG_bin8</strain>
    </source>
</reference>
<protein>
    <submittedName>
        <fullName evidence="4">Fumarylacetoacetate hydrolase</fullName>
    </submittedName>
</protein>
<dbReference type="SUPFAM" id="SSF56529">
    <property type="entry name" value="FAH"/>
    <property type="match status" value="1"/>
</dbReference>
<evidence type="ECO:0000256" key="1">
    <source>
        <dbReference type="ARBA" id="ARBA00010211"/>
    </source>
</evidence>
<dbReference type="RefSeq" id="WP_376801295.1">
    <property type="nucleotide sequence ID" value="NZ_DBNB01000021.1"/>
</dbReference>